<feature type="transmembrane region" description="Helical" evidence="6">
    <location>
        <begin position="12"/>
        <end position="30"/>
    </location>
</feature>
<dbReference type="RefSeq" id="WP_058918963.1">
    <property type="nucleotide sequence ID" value="NZ_JBHSQC010000004.1"/>
</dbReference>
<name>A0ABW4NLH1_9LACT</name>
<gene>
    <name evidence="7" type="ORF">ACFSBK_05315</name>
</gene>
<evidence type="ECO:0000256" key="5">
    <source>
        <dbReference type="ARBA" id="ARBA00023136"/>
    </source>
</evidence>
<dbReference type="InterPro" id="IPR010343">
    <property type="entry name" value="ArAE_1"/>
</dbReference>
<feature type="transmembrane region" description="Helical" evidence="6">
    <location>
        <begin position="61"/>
        <end position="79"/>
    </location>
</feature>
<protein>
    <submittedName>
        <fullName evidence="7">Aromatic acid exporter family protein</fullName>
    </submittedName>
</protein>
<dbReference type="Proteomes" id="UP001597285">
    <property type="component" value="Unassembled WGS sequence"/>
</dbReference>
<keyword evidence="5 6" id="KW-0472">Membrane</keyword>
<evidence type="ECO:0000256" key="2">
    <source>
        <dbReference type="ARBA" id="ARBA00022475"/>
    </source>
</evidence>
<dbReference type="Pfam" id="PF06081">
    <property type="entry name" value="ArAE_1"/>
    <property type="match status" value="1"/>
</dbReference>
<comment type="caution">
    <text evidence="7">The sequence shown here is derived from an EMBL/GenBank/DDBJ whole genome shotgun (WGS) entry which is preliminary data.</text>
</comment>
<feature type="transmembrane region" description="Helical" evidence="6">
    <location>
        <begin position="132"/>
        <end position="156"/>
    </location>
</feature>
<organism evidence="7 8">
    <name type="scientific">Carnobacterium antarcticum</name>
    <dbReference type="NCBI Taxonomy" id="2126436"/>
    <lineage>
        <taxon>Bacteria</taxon>
        <taxon>Bacillati</taxon>
        <taxon>Bacillota</taxon>
        <taxon>Bacilli</taxon>
        <taxon>Lactobacillales</taxon>
        <taxon>Carnobacteriaceae</taxon>
        <taxon>Carnobacterium</taxon>
    </lineage>
</organism>
<dbReference type="EMBL" id="JBHUFF010000009">
    <property type="protein sequence ID" value="MFD1799280.1"/>
    <property type="molecule type" value="Genomic_DNA"/>
</dbReference>
<feature type="transmembrane region" description="Helical" evidence="6">
    <location>
        <begin position="110"/>
        <end position="126"/>
    </location>
</feature>
<evidence type="ECO:0000256" key="4">
    <source>
        <dbReference type="ARBA" id="ARBA00022989"/>
    </source>
</evidence>
<feature type="transmembrane region" description="Helical" evidence="6">
    <location>
        <begin position="85"/>
        <end position="103"/>
    </location>
</feature>
<keyword evidence="4 6" id="KW-1133">Transmembrane helix</keyword>
<sequence length="166" mass="18238">MSTIGNYRLGIRTIKTALAVAICILVFHFFDRGAPMIACLSAIYALRENWKTSYAFGKTRILGNSIGALTATAFVLIQHFLGETFWFELIGVPLAVIFIIVLCDRIGNNPGIIGATAAFLIIYYTIPLDNAVLYAVQRLFDTFIGTFIAIGVNRLVPAFPKKSAKK</sequence>
<accession>A0ABW4NLH1</accession>
<keyword evidence="8" id="KW-1185">Reference proteome</keyword>
<comment type="subcellular location">
    <subcellularLocation>
        <location evidence="1">Cell membrane</location>
        <topology evidence="1">Multi-pass membrane protein</topology>
    </subcellularLocation>
</comment>
<reference evidence="8" key="1">
    <citation type="journal article" date="2019" name="Int. J. Syst. Evol. Microbiol.">
        <title>The Global Catalogue of Microorganisms (GCM) 10K type strain sequencing project: providing services to taxonomists for standard genome sequencing and annotation.</title>
        <authorList>
            <consortium name="The Broad Institute Genomics Platform"/>
            <consortium name="The Broad Institute Genome Sequencing Center for Infectious Disease"/>
            <person name="Wu L."/>
            <person name="Ma J."/>
        </authorList>
    </citation>
    <scope>NUCLEOTIDE SEQUENCE [LARGE SCALE GENOMIC DNA]</scope>
    <source>
        <strain evidence="8">KCTC 42143</strain>
    </source>
</reference>
<keyword evidence="2" id="KW-1003">Cell membrane</keyword>
<evidence type="ECO:0000256" key="3">
    <source>
        <dbReference type="ARBA" id="ARBA00022692"/>
    </source>
</evidence>
<keyword evidence="3 6" id="KW-0812">Transmembrane</keyword>
<evidence type="ECO:0000256" key="6">
    <source>
        <dbReference type="SAM" id="Phobius"/>
    </source>
</evidence>
<evidence type="ECO:0000256" key="1">
    <source>
        <dbReference type="ARBA" id="ARBA00004651"/>
    </source>
</evidence>
<evidence type="ECO:0000313" key="8">
    <source>
        <dbReference type="Proteomes" id="UP001597285"/>
    </source>
</evidence>
<proteinExistence type="predicted"/>
<evidence type="ECO:0000313" key="7">
    <source>
        <dbReference type="EMBL" id="MFD1799280.1"/>
    </source>
</evidence>